<dbReference type="UniPathway" id="UPA00143"/>
<dbReference type="SUPFAM" id="SSF57850">
    <property type="entry name" value="RING/U-box"/>
    <property type="match status" value="1"/>
</dbReference>
<keyword evidence="8 13" id="KW-0863">Zinc-finger</keyword>
<keyword evidence="17" id="KW-1185">Reference proteome</keyword>
<accession>A0A835DEX4</accession>
<keyword evidence="6 14" id="KW-0812">Transmembrane</keyword>
<dbReference type="OMA" id="WFVAHAS"/>
<dbReference type="GO" id="GO:0016020">
    <property type="term" value="C:membrane"/>
    <property type="evidence" value="ECO:0007669"/>
    <property type="project" value="UniProtKB-SubCell"/>
</dbReference>
<organism evidence="16 17">
    <name type="scientific">Tetracentron sinense</name>
    <name type="common">Spur-leaf</name>
    <dbReference type="NCBI Taxonomy" id="13715"/>
    <lineage>
        <taxon>Eukaryota</taxon>
        <taxon>Viridiplantae</taxon>
        <taxon>Streptophyta</taxon>
        <taxon>Embryophyta</taxon>
        <taxon>Tracheophyta</taxon>
        <taxon>Spermatophyta</taxon>
        <taxon>Magnoliopsida</taxon>
        <taxon>Trochodendrales</taxon>
        <taxon>Trochodendraceae</taxon>
        <taxon>Tetracentron</taxon>
    </lineage>
</organism>
<dbReference type="FunFam" id="3.30.40.10:FF:000187">
    <property type="entry name" value="E3 ubiquitin-protein ligase ATL6"/>
    <property type="match status" value="1"/>
</dbReference>
<comment type="pathway">
    <text evidence="3">Protein modification; protein ubiquitination.</text>
</comment>
<dbReference type="OrthoDB" id="8062037at2759"/>
<dbReference type="GO" id="GO:0061630">
    <property type="term" value="F:ubiquitin protein ligase activity"/>
    <property type="evidence" value="ECO:0007669"/>
    <property type="project" value="UniProtKB-EC"/>
</dbReference>
<evidence type="ECO:0000256" key="3">
    <source>
        <dbReference type="ARBA" id="ARBA00004906"/>
    </source>
</evidence>
<dbReference type="EC" id="2.3.2.27" evidence="4"/>
<dbReference type="InterPro" id="IPR001841">
    <property type="entry name" value="Znf_RING"/>
</dbReference>
<evidence type="ECO:0000256" key="11">
    <source>
        <dbReference type="ARBA" id="ARBA00022989"/>
    </source>
</evidence>
<keyword evidence="11 14" id="KW-1133">Transmembrane helix</keyword>
<keyword evidence="12 14" id="KW-0472">Membrane</keyword>
<reference evidence="16 17" key="1">
    <citation type="submission" date="2020-04" db="EMBL/GenBank/DDBJ databases">
        <title>Plant Genome Project.</title>
        <authorList>
            <person name="Zhang R.-G."/>
        </authorList>
    </citation>
    <scope>NUCLEOTIDE SEQUENCE [LARGE SCALE GENOMIC DNA]</scope>
    <source>
        <strain evidence="16">YNK0</strain>
        <tissue evidence="16">Leaf</tissue>
    </source>
</reference>
<keyword evidence="10" id="KW-0862">Zinc</keyword>
<evidence type="ECO:0000256" key="5">
    <source>
        <dbReference type="ARBA" id="ARBA00022679"/>
    </source>
</evidence>
<evidence type="ECO:0000256" key="10">
    <source>
        <dbReference type="ARBA" id="ARBA00022833"/>
    </source>
</evidence>
<evidence type="ECO:0000313" key="16">
    <source>
        <dbReference type="EMBL" id="KAF8397774.1"/>
    </source>
</evidence>
<keyword evidence="5" id="KW-0808">Transferase</keyword>
<evidence type="ECO:0000259" key="15">
    <source>
        <dbReference type="PROSITE" id="PS50089"/>
    </source>
</evidence>
<dbReference type="CDD" id="cd16461">
    <property type="entry name" value="RING-H2_EL5-like"/>
    <property type="match status" value="1"/>
</dbReference>
<dbReference type="Pfam" id="PF13639">
    <property type="entry name" value="zf-RING_2"/>
    <property type="match status" value="1"/>
</dbReference>
<dbReference type="Gene3D" id="3.30.40.10">
    <property type="entry name" value="Zinc/RING finger domain, C3HC4 (zinc finger)"/>
    <property type="match status" value="1"/>
</dbReference>
<dbReference type="SMART" id="SM01197">
    <property type="entry name" value="FANCL_C"/>
    <property type="match status" value="1"/>
</dbReference>
<dbReference type="InterPro" id="IPR044600">
    <property type="entry name" value="ATL1/ATL16-like"/>
</dbReference>
<evidence type="ECO:0000313" key="17">
    <source>
        <dbReference type="Proteomes" id="UP000655225"/>
    </source>
</evidence>
<keyword evidence="7" id="KW-0479">Metal-binding</keyword>
<evidence type="ECO:0000256" key="12">
    <source>
        <dbReference type="ARBA" id="ARBA00023136"/>
    </source>
</evidence>
<evidence type="ECO:0000256" key="9">
    <source>
        <dbReference type="ARBA" id="ARBA00022786"/>
    </source>
</evidence>
<dbReference type="SMART" id="SM00184">
    <property type="entry name" value="RING"/>
    <property type="match status" value="1"/>
</dbReference>
<evidence type="ECO:0000256" key="1">
    <source>
        <dbReference type="ARBA" id="ARBA00000900"/>
    </source>
</evidence>
<evidence type="ECO:0000256" key="13">
    <source>
        <dbReference type="PROSITE-ProRule" id="PRU00175"/>
    </source>
</evidence>
<dbReference type="EMBL" id="JABCRI010000011">
    <property type="protein sequence ID" value="KAF8397774.1"/>
    <property type="molecule type" value="Genomic_DNA"/>
</dbReference>
<dbReference type="GO" id="GO:0008270">
    <property type="term" value="F:zinc ion binding"/>
    <property type="evidence" value="ECO:0007669"/>
    <property type="project" value="UniProtKB-KW"/>
</dbReference>
<dbReference type="PANTHER" id="PTHR46913:SF19">
    <property type="entry name" value="RING-TYPE E3 UBIQUITIN TRANSFERASE"/>
    <property type="match status" value="1"/>
</dbReference>
<evidence type="ECO:0000256" key="8">
    <source>
        <dbReference type="ARBA" id="ARBA00022771"/>
    </source>
</evidence>
<name>A0A835DEX4_TETSI</name>
<protein>
    <recommendedName>
        <fullName evidence="4">RING-type E3 ubiquitin transferase</fullName>
        <ecNumber evidence="4">2.3.2.27</ecNumber>
    </recommendedName>
</protein>
<dbReference type="Proteomes" id="UP000655225">
    <property type="component" value="Unassembled WGS sequence"/>
</dbReference>
<feature type="transmembrane region" description="Helical" evidence="14">
    <location>
        <begin position="6"/>
        <end position="26"/>
    </location>
</feature>
<evidence type="ECO:0000256" key="4">
    <source>
        <dbReference type="ARBA" id="ARBA00012483"/>
    </source>
</evidence>
<dbReference type="AlphaFoldDB" id="A0A835DEX4"/>
<sequence length="326" mass="35943">MIAMVGIIFTTMAIMIFHFLVAKYCIRSQATVDTQPIARCKVESGVEEMVLESIPVLACWSKQGGLFCVADQCECAVCLGELEEGDAAMINASSQPIPGCPVATGVDEKVLESIPILAYSSKRGGLFRVDQGECAVCLGELEEGDMVRLLPSCQHAFHFQCIDEWFMSHSSCPICRSPIVASMAPVLSMPIEVAEEDSIDLIAQFCEQGEVDAKDLPDLDLREGSNGLLRHCDSLIFASRRKQQHLSKDLKRSLSLDYSYISIKIQGDHDRDSSSSSSNCVLLKRSSSYKARSFRRLGRASSMLIKSFSRLRNGHGQEERNGLLPY</sequence>
<dbReference type="PANTHER" id="PTHR46913">
    <property type="entry name" value="RING-H2 FINGER PROTEIN ATL16"/>
    <property type="match status" value="1"/>
</dbReference>
<comment type="subcellular location">
    <subcellularLocation>
        <location evidence="2">Membrane</location>
        <topology evidence="2">Single-pass membrane protein</topology>
    </subcellularLocation>
</comment>
<gene>
    <name evidence="16" type="ORF">HHK36_016696</name>
</gene>
<evidence type="ECO:0000256" key="7">
    <source>
        <dbReference type="ARBA" id="ARBA00022723"/>
    </source>
</evidence>
<feature type="domain" description="RING-type" evidence="15">
    <location>
        <begin position="134"/>
        <end position="176"/>
    </location>
</feature>
<keyword evidence="9" id="KW-0833">Ubl conjugation pathway</keyword>
<dbReference type="PROSITE" id="PS50089">
    <property type="entry name" value="ZF_RING_2"/>
    <property type="match status" value="1"/>
</dbReference>
<comment type="caution">
    <text evidence="16">The sequence shown here is derived from an EMBL/GenBank/DDBJ whole genome shotgun (WGS) entry which is preliminary data.</text>
</comment>
<dbReference type="InterPro" id="IPR013083">
    <property type="entry name" value="Znf_RING/FYVE/PHD"/>
</dbReference>
<evidence type="ECO:0000256" key="6">
    <source>
        <dbReference type="ARBA" id="ARBA00022692"/>
    </source>
</evidence>
<evidence type="ECO:0000256" key="14">
    <source>
        <dbReference type="SAM" id="Phobius"/>
    </source>
</evidence>
<evidence type="ECO:0000256" key="2">
    <source>
        <dbReference type="ARBA" id="ARBA00004167"/>
    </source>
</evidence>
<proteinExistence type="predicted"/>
<comment type="catalytic activity">
    <reaction evidence="1">
        <text>S-ubiquitinyl-[E2 ubiquitin-conjugating enzyme]-L-cysteine + [acceptor protein]-L-lysine = [E2 ubiquitin-conjugating enzyme]-L-cysteine + N(6)-ubiquitinyl-[acceptor protein]-L-lysine.</text>
        <dbReference type="EC" id="2.3.2.27"/>
    </reaction>
</comment>
<dbReference type="GO" id="GO:0016567">
    <property type="term" value="P:protein ubiquitination"/>
    <property type="evidence" value="ECO:0007669"/>
    <property type="project" value="UniProtKB-UniPathway"/>
</dbReference>